<protein>
    <recommendedName>
        <fullName evidence="4">P-loop containing nucleoside triphosphate hydrolase protein</fullName>
    </recommendedName>
</protein>
<dbReference type="GeneID" id="17038182"/>
<dbReference type="EMBL" id="AGSI01000016">
    <property type="protein sequence ID" value="EIE20206.1"/>
    <property type="molecule type" value="Genomic_DNA"/>
</dbReference>
<feature type="compositionally biased region" description="Low complexity" evidence="1">
    <location>
        <begin position="498"/>
        <end position="510"/>
    </location>
</feature>
<sequence length="584" mass="63646">MGDQESTAAPSLAYIYVLDKKAELNTQSTDIATKGFTRVESNQHASCPGRETNGNGLRREEEVQQQPAARYTAALLKSTLLLMGCKPRVAHKASKSLFESMAKKLRGAAADDGYDTTKLTIDATAGSNGTNDMLHSKDGLIWTHALQILNLDGRVGVLPGRKATVSLYREEWERLVMEQIREYTDKLLASEDFSLACSIREQRRSVTVLLAGTSGTGKSTLAGLLAARLGISTIVSTDSVRNMMRSFTPQEANPLLWASTYEARPTQHGSAGQHVGELEEVRPAAAAPVDLPGKASTPPPRSSSLNQAVKQRTIKGYKAQSEMVLESLDRLIGAYEGRKESLVVEGVHLSLNSVVRLMQRHPSILPFLIHISNEAKHRERFAVRAKYMALEPSKNRYVKYMRAIRAIQEYLVARAQRHAVPSVNNTNVDRSVATIHATVIGCLRRQARGESLLDVASKTTRAVAAEYAQYTEATWSSKGMLEVIRRKMSAAALDSPDRPSTSTSSPLGPLSEVEEFREADADIHSVYDVADSDLMSSDGAEQVGGSSDDGDDSDVGGLQMEEGSVADSDAEEHEFEETPCHADE</sequence>
<dbReference type="PANTHER" id="PTHR33477">
    <property type="entry name" value="P-LOOP NTPASE DOMAIN-CONTAINING PROTEIN LPA1 HOMOLOG 1"/>
    <property type="match status" value="1"/>
</dbReference>
<reference evidence="2 3" key="1">
    <citation type="journal article" date="2012" name="Genome Biol.">
        <title>The genome of the polar eukaryotic microalga coccomyxa subellipsoidea reveals traits of cold adaptation.</title>
        <authorList>
            <person name="Blanc G."/>
            <person name="Agarkova I."/>
            <person name="Grimwood J."/>
            <person name="Kuo A."/>
            <person name="Brueggeman A."/>
            <person name="Dunigan D."/>
            <person name="Gurnon J."/>
            <person name="Ladunga I."/>
            <person name="Lindquist E."/>
            <person name="Lucas S."/>
            <person name="Pangilinan J."/>
            <person name="Proschold T."/>
            <person name="Salamov A."/>
            <person name="Schmutz J."/>
            <person name="Weeks D."/>
            <person name="Yamada T."/>
            <person name="Claverie J.M."/>
            <person name="Grigoriev I."/>
            <person name="Van Etten J."/>
            <person name="Lomsadze A."/>
            <person name="Borodovsky M."/>
        </authorList>
    </citation>
    <scope>NUCLEOTIDE SEQUENCE [LARGE SCALE GENOMIC DNA]</scope>
    <source>
        <strain evidence="2 3">C-169</strain>
    </source>
</reference>
<evidence type="ECO:0000313" key="2">
    <source>
        <dbReference type="EMBL" id="EIE20206.1"/>
    </source>
</evidence>
<comment type="caution">
    <text evidence="2">The sequence shown here is derived from an EMBL/GenBank/DDBJ whole genome shotgun (WGS) entry which is preliminary data.</text>
</comment>
<name>I0YP87_COCSC</name>
<organism evidence="2 3">
    <name type="scientific">Coccomyxa subellipsoidea (strain C-169)</name>
    <name type="common">Green microalga</name>
    <dbReference type="NCBI Taxonomy" id="574566"/>
    <lineage>
        <taxon>Eukaryota</taxon>
        <taxon>Viridiplantae</taxon>
        <taxon>Chlorophyta</taxon>
        <taxon>core chlorophytes</taxon>
        <taxon>Trebouxiophyceae</taxon>
        <taxon>Trebouxiophyceae incertae sedis</taxon>
        <taxon>Coccomyxaceae</taxon>
        <taxon>Coccomyxa</taxon>
        <taxon>Coccomyxa subellipsoidea</taxon>
    </lineage>
</organism>
<evidence type="ECO:0000256" key="1">
    <source>
        <dbReference type="SAM" id="MobiDB-lite"/>
    </source>
</evidence>
<dbReference type="PANTHER" id="PTHR33477:SF3">
    <property type="entry name" value="P-LOOP NTPASE DOMAIN-CONTAINING PROTEIN LPA1 HOMOLOG 1"/>
    <property type="match status" value="1"/>
</dbReference>
<evidence type="ECO:0008006" key="4">
    <source>
        <dbReference type="Google" id="ProtNLM"/>
    </source>
</evidence>
<dbReference type="RefSeq" id="XP_005644750.1">
    <property type="nucleotide sequence ID" value="XM_005644693.1"/>
</dbReference>
<dbReference type="InterPro" id="IPR027417">
    <property type="entry name" value="P-loop_NTPase"/>
</dbReference>
<feature type="region of interest" description="Disordered" evidence="1">
    <location>
        <begin position="530"/>
        <end position="584"/>
    </location>
</feature>
<dbReference type="OrthoDB" id="10263927at2759"/>
<dbReference type="eggNOG" id="ENOG502QR37">
    <property type="taxonomic scope" value="Eukaryota"/>
</dbReference>
<dbReference type="KEGG" id="csl:COCSUDRAFT_67534"/>
<dbReference type="SUPFAM" id="SSF52540">
    <property type="entry name" value="P-loop containing nucleoside triphosphate hydrolases"/>
    <property type="match status" value="1"/>
</dbReference>
<dbReference type="Proteomes" id="UP000007264">
    <property type="component" value="Unassembled WGS sequence"/>
</dbReference>
<dbReference type="AlphaFoldDB" id="I0YP87"/>
<dbReference type="Gene3D" id="3.40.50.300">
    <property type="entry name" value="P-loop containing nucleotide triphosphate hydrolases"/>
    <property type="match status" value="1"/>
</dbReference>
<accession>I0YP87</accession>
<feature type="region of interest" description="Disordered" evidence="1">
    <location>
        <begin position="490"/>
        <end position="510"/>
    </location>
</feature>
<evidence type="ECO:0000313" key="3">
    <source>
        <dbReference type="Proteomes" id="UP000007264"/>
    </source>
</evidence>
<proteinExistence type="predicted"/>
<feature type="region of interest" description="Disordered" evidence="1">
    <location>
        <begin position="289"/>
        <end position="308"/>
    </location>
</feature>
<gene>
    <name evidence="2" type="ORF">COCSUDRAFT_67534</name>
</gene>
<keyword evidence="3" id="KW-1185">Reference proteome</keyword>